<keyword evidence="3" id="KW-0328">Glycosyltransferase</keyword>
<comment type="similarity">
    <text evidence="1">Belongs to the UDP-glycosyltransferase family.</text>
</comment>
<dbReference type="Proteomes" id="UP000036681">
    <property type="component" value="Unplaced"/>
</dbReference>
<evidence type="ECO:0000256" key="2">
    <source>
        <dbReference type="ARBA" id="ARBA00012544"/>
    </source>
</evidence>
<keyword evidence="6" id="KW-1185">Reference proteome</keyword>
<evidence type="ECO:0000256" key="5">
    <source>
        <dbReference type="ARBA" id="ARBA00047475"/>
    </source>
</evidence>
<evidence type="ECO:0000313" key="7">
    <source>
        <dbReference type="WBParaSite" id="ALUE_0001456301-mRNA-1"/>
    </source>
</evidence>
<dbReference type="PANTHER" id="PTHR48043:SF145">
    <property type="entry name" value="FI06409P-RELATED"/>
    <property type="match status" value="1"/>
</dbReference>
<name>A0A0M3IAG2_ASCLU</name>
<protein>
    <recommendedName>
        <fullName evidence="2">glucuronosyltransferase</fullName>
        <ecNumber evidence="2">2.4.1.17</ecNumber>
    </recommendedName>
</protein>
<evidence type="ECO:0000256" key="1">
    <source>
        <dbReference type="ARBA" id="ARBA00009995"/>
    </source>
</evidence>
<dbReference type="SUPFAM" id="SSF53756">
    <property type="entry name" value="UDP-Glycosyltransferase/glycogen phosphorylase"/>
    <property type="match status" value="1"/>
</dbReference>
<dbReference type="AlphaFoldDB" id="A0A0M3IAG2"/>
<evidence type="ECO:0000313" key="6">
    <source>
        <dbReference type="Proteomes" id="UP000036681"/>
    </source>
</evidence>
<keyword evidence="4" id="KW-0808">Transferase</keyword>
<organism evidence="6 7">
    <name type="scientific">Ascaris lumbricoides</name>
    <name type="common">Giant roundworm</name>
    <dbReference type="NCBI Taxonomy" id="6252"/>
    <lineage>
        <taxon>Eukaryota</taxon>
        <taxon>Metazoa</taxon>
        <taxon>Ecdysozoa</taxon>
        <taxon>Nematoda</taxon>
        <taxon>Chromadorea</taxon>
        <taxon>Rhabditida</taxon>
        <taxon>Spirurina</taxon>
        <taxon>Ascaridomorpha</taxon>
        <taxon>Ascaridoidea</taxon>
        <taxon>Ascarididae</taxon>
        <taxon>Ascaris</taxon>
    </lineage>
</organism>
<sequence>NRCNRPVISNSIFVLFTFLQSKFQDYSVFESDIRETFSTMMSAFIRACELTLLNTEFMERLKAAQFDIAFSHMYEFCPIGLIRAANIPAWIWLNSGQLMDIVAEYVGVPSPPSYVPILLADSSDEMNFIQRLKTLVGRTLLPIITEKSVVFLLQLFVSFVYECIEGMATA</sequence>
<dbReference type="Pfam" id="PF00201">
    <property type="entry name" value="UDPGT"/>
    <property type="match status" value="1"/>
</dbReference>
<dbReference type="EC" id="2.4.1.17" evidence="2"/>
<dbReference type="InterPro" id="IPR002213">
    <property type="entry name" value="UDP_glucos_trans"/>
</dbReference>
<dbReference type="PANTHER" id="PTHR48043">
    <property type="entry name" value="EG:EG0003.4 PROTEIN-RELATED"/>
    <property type="match status" value="1"/>
</dbReference>
<reference evidence="7" key="1">
    <citation type="submission" date="2017-02" db="UniProtKB">
        <authorList>
            <consortium name="WormBaseParasite"/>
        </authorList>
    </citation>
    <scope>IDENTIFICATION</scope>
</reference>
<accession>A0A0M3IAG2</accession>
<dbReference type="InterPro" id="IPR050271">
    <property type="entry name" value="UDP-glycosyltransferase"/>
</dbReference>
<evidence type="ECO:0000256" key="3">
    <source>
        <dbReference type="ARBA" id="ARBA00022676"/>
    </source>
</evidence>
<comment type="catalytic activity">
    <reaction evidence="5">
        <text>glucuronate acceptor + UDP-alpha-D-glucuronate = acceptor beta-D-glucuronoside + UDP + H(+)</text>
        <dbReference type="Rhea" id="RHEA:21032"/>
        <dbReference type="ChEBI" id="CHEBI:15378"/>
        <dbReference type="ChEBI" id="CHEBI:58052"/>
        <dbReference type="ChEBI" id="CHEBI:58223"/>
        <dbReference type="ChEBI" id="CHEBI:132367"/>
        <dbReference type="ChEBI" id="CHEBI:132368"/>
        <dbReference type="EC" id="2.4.1.17"/>
    </reaction>
</comment>
<dbReference type="GO" id="GO:0015020">
    <property type="term" value="F:glucuronosyltransferase activity"/>
    <property type="evidence" value="ECO:0007669"/>
    <property type="project" value="UniProtKB-EC"/>
</dbReference>
<evidence type="ECO:0000256" key="4">
    <source>
        <dbReference type="ARBA" id="ARBA00022679"/>
    </source>
</evidence>
<proteinExistence type="inferred from homology"/>
<dbReference type="WBParaSite" id="ALUE_0001456301-mRNA-1">
    <property type="protein sequence ID" value="ALUE_0001456301-mRNA-1"/>
    <property type="gene ID" value="ALUE_0001456301"/>
</dbReference>